<dbReference type="EMBL" id="CP045921">
    <property type="protein sequence ID" value="QHN42445.1"/>
    <property type="molecule type" value="Genomic_DNA"/>
</dbReference>
<evidence type="ECO:0000256" key="1">
    <source>
        <dbReference type="SAM" id="Phobius"/>
    </source>
</evidence>
<feature type="transmembrane region" description="Helical" evidence="1">
    <location>
        <begin position="47"/>
        <end position="70"/>
    </location>
</feature>
<sequence length="98" mass="10571">MTKTTREEFNVSGDALIGKVKELVGEGNVRRIIIKNKDDKQLVELPLTIGVVGAILAPVLAAVGAIAALVTECSIIVEREVDDTSRTHKDSNQPHPKE</sequence>
<evidence type="ECO:0000259" key="2">
    <source>
        <dbReference type="Pfam" id="PF14242"/>
    </source>
</evidence>
<gene>
    <name evidence="3" type="ORF">GII36_01050</name>
</gene>
<keyword evidence="4" id="KW-1185">Reference proteome</keyword>
<protein>
    <submittedName>
        <fullName evidence="3">DUF4342 domain-containing protein</fullName>
    </submittedName>
</protein>
<proteinExistence type="predicted"/>
<feature type="domain" description="DUF4342" evidence="2">
    <location>
        <begin position="3"/>
        <end position="79"/>
    </location>
</feature>
<dbReference type="Pfam" id="PF14242">
    <property type="entry name" value="DUF4342"/>
    <property type="match status" value="1"/>
</dbReference>
<evidence type="ECO:0000313" key="4">
    <source>
        <dbReference type="Proteomes" id="UP001059824"/>
    </source>
</evidence>
<dbReference type="AlphaFoldDB" id="A0A857MKY7"/>
<evidence type="ECO:0000313" key="3">
    <source>
        <dbReference type="EMBL" id="QHN42445.1"/>
    </source>
</evidence>
<keyword evidence="1" id="KW-1133">Transmembrane helix</keyword>
<organism evidence="3 4">
    <name type="scientific">Candidatus Mycosynbacter amalyticus</name>
    <dbReference type="NCBI Taxonomy" id="2665156"/>
    <lineage>
        <taxon>Bacteria</taxon>
        <taxon>Candidatus Saccharimonadota</taxon>
        <taxon>Candidatus Saccharimonadota incertae sedis</taxon>
        <taxon>Candidatus Mycosynbacter</taxon>
    </lineage>
</organism>
<name>A0A857MKY7_9BACT</name>
<reference evidence="3" key="1">
    <citation type="journal article" date="2021" name="Nat. Microbiol.">
        <title>Cocultivation of an ultrasmall environmental parasitic bacterium with lytic ability against bacteria associated with wastewater foams.</title>
        <authorList>
            <person name="Batinovic S."/>
            <person name="Rose J.J.A."/>
            <person name="Ratcliffe J."/>
            <person name="Seviour R.J."/>
            <person name="Petrovski S."/>
        </authorList>
    </citation>
    <scope>NUCLEOTIDE SEQUENCE</scope>
    <source>
        <strain evidence="3">JR1</strain>
    </source>
</reference>
<accession>A0A857MKY7</accession>
<dbReference type="RefSeq" id="WP_260763781.1">
    <property type="nucleotide sequence ID" value="NZ_CP045921.1"/>
</dbReference>
<dbReference type="KEGG" id="mama:GII36_01050"/>
<dbReference type="InterPro" id="IPR025642">
    <property type="entry name" value="DUF4342"/>
</dbReference>
<keyword evidence="1" id="KW-0812">Transmembrane</keyword>
<keyword evidence="1" id="KW-0472">Membrane</keyword>
<dbReference type="Proteomes" id="UP001059824">
    <property type="component" value="Chromosome"/>
</dbReference>